<dbReference type="InterPro" id="IPR045573">
    <property type="entry name" value="Fut8_N_cat"/>
</dbReference>
<dbReference type="RefSeq" id="WP_272696501.1">
    <property type="nucleotide sequence ID" value="NZ_CAOJXY010000015.1"/>
</dbReference>
<dbReference type="EMBL" id="JAQPYX010000051">
    <property type="protein sequence ID" value="MDC7149002.1"/>
    <property type="molecule type" value="Genomic_DNA"/>
</dbReference>
<dbReference type="GO" id="GO:0046921">
    <property type="term" value="F:alpha-(1-&gt;6)-fucosyltransferase activity"/>
    <property type="evidence" value="ECO:0007669"/>
    <property type="project" value="TreeGrafter"/>
</dbReference>
<name>A0AAW6I096_9BACT</name>
<keyword evidence="1" id="KW-0472">Membrane</keyword>
<sequence length="156" mass="18123">MTWKYNLGVEKEVHNLILSLGLPSEYIGFHIRGGDKFLEHKIEPIENYFSRNETCIKNVFVLTDDYTVISNIKKMYPDYSVYTLCEVSEHGYFHGDFINQDTAYKRRKLIRLFASIDILAASKLFIGTFSSNPGMYLGMRSPTISKGVDFDNWIIW</sequence>
<keyword evidence="1" id="KW-1133">Transmembrane helix</keyword>
<dbReference type="PANTHER" id="PTHR13132">
    <property type="entry name" value="ALPHA- 1,6 -FUCOSYLTRANSFERASE"/>
    <property type="match status" value="1"/>
</dbReference>
<evidence type="ECO:0000313" key="3">
    <source>
        <dbReference type="EMBL" id="MDC7149002.1"/>
    </source>
</evidence>
<dbReference type="Pfam" id="PF19745">
    <property type="entry name" value="FUT8_N_cat"/>
    <property type="match status" value="1"/>
</dbReference>
<evidence type="ECO:0000259" key="2">
    <source>
        <dbReference type="Pfam" id="PF19745"/>
    </source>
</evidence>
<dbReference type="PANTHER" id="PTHR13132:SF29">
    <property type="entry name" value="ALPHA-(1,6)-FUCOSYLTRANSFERASE"/>
    <property type="match status" value="1"/>
</dbReference>
<accession>A0AAW6I096</accession>
<evidence type="ECO:0000313" key="4">
    <source>
        <dbReference type="Proteomes" id="UP001213646"/>
    </source>
</evidence>
<organism evidence="3 4">
    <name type="scientific">Parabacteroides johnsonii</name>
    <dbReference type="NCBI Taxonomy" id="387661"/>
    <lineage>
        <taxon>Bacteria</taxon>
        <taxon>Pseudomonadati</taxon>
        <taxon>Bacteroidota</taxon>
        <taxon>Bacteroidia</taxon>
        <taxon>Bacteroidales</taxon>
        <taxon>Tannerellaceae</taxon>
        <taxon>Parabacteroides</taxon>
    </lineage>
</organism>
<proteinExistence type="predicted"/>
<gene>
    <name evidence="3" type="ORF">PQG89_06090</name>
</gene>
<reference evidence="3" key="1">
    <citation type="submission" date="2023-01" db="EMBL/GenBank/DDBJ databases">
        <title>Exploring GABA producing Bacteroides strains toward improving mental health.</title>
        <authorList>
            <person name="Yousuf B."/>
            <person name="Bouhlel N.E."/>
            <person name="Mottawea W."/>
            <person name="Hammami R."/>
        </authorList>
    </citation>
    <scope>NUCLEOTIDE SEQUENCE</scope>
    <source>
        <strain evidence="3">UO.H1047</strain>
    </source>
</reference>
<dbReference type="GO" id="GO:0006487">
    <property type="term" value="P:protein N-linked glycosylation"/>
    <property type="evidence" value="ECO:0007669"/>
    <property type="project" value="TreeGrafter"/>
</dbReference>
<keyword evidence="1" id="KW-0812">Transmembrane</keyword>
<feature type="transmembrane region" description="Helical" evidence="1">
    <location>
        <begin position="109"/>
        <end position="129"/>
    </location>
</feature>
<comment type="caution">
    <text evidence="3">The sequence shown here is derived from an EMBL/GenBank/DDBJ whole genome shotgun (WGS) entry which is preliminary data.</text>
</comment>
<dbReference type="AlphaFoldDB" id="A0AAW6I096"/>
<protein>
    <recommendedName>
        <fullName evidence="2">Alpha-(1,6)-fucosyltransferase N- and catalytic domain-containing protein</fullName>
    </recommendedName>
</protein>
<dbReference type="Proteomes" id="UP001213646">
    <property type="component" value="Unassembled WGS sequence"/>
</dbReference>
<dbReference type="Gene3D" id="3.40.50.11350">
    <property type="match status" value="1"/>
</dbReference>
<feature type="domain" description="Alpha-(1,6)-fucosyltransferase N- and catalytic" evidence="2">
    <location>
        <begin position="3"/>
        <end position="131"/>
    </location>
</feature>
<evidence type="ECO:0000256" key="1">
    <source>
        <dbReference type="SAM" id="Phobius"/>
    </source>
</evidence>